<gene>
    <name evidence="1" type="ORF">Q2T77_32490</name>
</gene>
<evidence type="ECO:0000313" key="1">
    <source>
        <dbReference type="EMBL" id="MDO1536995.1"/>
    </source>
</evidence>
<accession>A0ABT8SDI9</accession>
<organism evidence="1 2">
    <name type="scientific">Variovorax ginsengisoli</name>
    <dbReference type="NCBI Taxonomy" id="363844"/>
    <lineage>
        <taxon>Bacteria</taxon>
        <taxon>Pseudomonadati</taxon>
        <taxon>Pseudomonadota</taxon>
        <taxon>Betaproteobacteria</taxon>
        <taxon>Burkholderiales</taxon>
        <taxon>Comamonadaceae</taxon>
        <taxon>Variovorax</taxon>
    </lineage>
</organism>
<dbReference type="Proteomes" id="UP001169027">
    <property type="component" value="Unassembled WGS sequence"/>
</dbReference>
<comment type="caution">
    <text evidence="1">The sequence shown here is derived from an EMBL/GenBank/DDBJ whole genome shotgun (WGS) entry which is preliminary data.</text>
</comment>
<dbReference type="RefSeq" id="WP_301815224.1">
    <property type="nucleotide sequence ID" value="NZ_JAUJZH010000034.1"/>
</dbReference>
<protein>
    <submittedName>
        <fullName evidence="1">Uncharacterized protein</fullName>
    </submittedName>
</protein>
<reference evidence="1" key="1">
    <citation type="submission" date="2023-06" db="EMBL/GenBank/DDBJ databases">
        <authorList>
            <person name="Jiang Y."/>
            <person name="Liu Q."/>
        </authorList>
    </citation>
    <scope>NUCLEOTIDE SEQUENCE</scope>
    <source>
        <strain evidence="1">CGMCC 1.12090</strain>
    </source>
</reference>
<proteinExistence type="predicted"/>
<keyword evidence="2" id="KW-1185">Reference proteome</keyword>
<sequence>MSAALTFEVLRALKPFTEQHVAENAICHAGLTTMEECSRCGQILRARAVHQKVTAQLAIADQVTYAVAMRRNDLHACTAIERRWDLFGENPETVSVGLAAAAAGRDHLAAVAAHLNPEVTS</sequence>
<evidence type="ECO:0000313" key="2">
    <source>
        <dbReference type="Proteomes" id="UP001169027"/>
    </source>
</evidence>
<dbReference type="EMBL" id="JAUKVY010000034">
    <property type="protein sequence ID" value="MDO1536995.1"/>
    <property type="molecule type" value="Genomic_DNA"/>
</dbReference>
<name>A0ABT8SDI9_9BURK</name>